<proteinExistence type="predicted"/>
<dbReference type="PATRIC" id="fig|537010.4.peg.373"/>
<accession>G9XHH3</accession>
<sequence length="46" mass="5503">MAGVWRQHEVWDGTYTFSDLLDAHEWLMVKAENERRIFEAGRNEHA</sequence>
<reference evidence="1 2" key="1">
    <citation type="submission" date="2011-08" db="EMBL/GenBank/DDBJ databases">
        <authorList>
            <person name="Weinstock G."/>
            <person name="Sodergren E."/>
            <person name="Clifton S."/>
            <person name="Fulton L."/>
            <person name="Fulton B."/>
            <person name="Courtney L."/>
            <person name="Fronick C."/>
            <person name="Harrison M."/>
            <person name="Strong C."/>
            <person name="Farmer C."/>
            <person name="Delahaunty K."/>
            <person name="Markovic C."/>
            <person name="Hall O."/>
            <person name="Minx P."/>
            <person name="Tomlinson C."/>
            <person name="Mitreva M."/>
            <person name="Hou S."/>
            <person name="Chen J."/>
            <person name="Wollam A."/>
            <person name="Pepin K.H."/>
            <person name="Johnson M."/>
            <person name="Bhonagiri V."/>
            <person name="Zhang X."/>
            <person name="Suruliraj S."/>
            <person name="Warren W."/>
            <person name="Chinwalla A."/>
            <person name="Mardis E.R."/>
            <person name="Wilson R.K."/>
        </authorList>
    </citation>
    <scope>NUCLEOTIDE SEQUENCE [LARGE SCALE GENOMIC DNA]</scope>
    <source>
        <strain evidence="1 2">DP7</strain>
    </source>
</reference>
<dbReference type="Pfam" id="PF21829">
    <property type="entry name" value="DUF6889"/>
    <property type="match status" value="1"/>
</dbReference>
<dbReference type="HOGENOM" id="CLU_213387_0_0_9"/>
<dbReference type="EMBL" id="AFZX01000010">
    <property type="protein sequence ID" value="EHL08975.1"/>
    <property type="molecule type" value="Genomic_DNA"/>
</dbReference>
<protein>
    <submittedName>
        <fullName evidence="1">Uncharacterized protein</fullName>
    </submittedName>
</protein>
<comment type="caution">
    <text evidence="1">The sequence shown here is derived from an EMBL/GenBank/DDBJ whole genome shotgun (WGS) entry which is preliminary data.</text>
</comment>
<dbReference type="AlphaFoldDB" id="G9XHH3"/>
<organism evidence="1 2">
    <name type="scientific">Desulfitobacterium hafniense DP7</name>
    <dbReference type="NCBI Taxonomy" id="537010"/>
    <lineage>
        <taxon>Bacteria</taxon>
        <taxon>Bacillati</taxon>
        <taxon>Bacillota</taxon>
        <taxon>Clostridia</taxon>
        <taxon>Eubacteriales</taxon>
        <taxon>Desulfitobacteriaceae</taxon>
        <taxon>Desulfitobacterium</taxon>
    </lineage>
</organism>
<evidence type="ECO:0000313" key="1">
    <source>
        <dbReference type="EMBL" id="EHL08975.1"/>
    </source>
</evidence>
<dbReference type="InterPro" id="IPR054182">
    <property type="entry name" value="DUF6889"/>
</dbReference>
<gene>
    <name evidence="1" type="ORF">HMPREF0322_00398</name>
</gene>
<dbReference type="Proteomes" id="UP000004416">
    <property type="component" value="Unassembled WGS sequence"/>
</dbReference>
<evidence type="ECO:0000313" key="2">
    <source>
        <dbReference type="Proteomes" id="UP000004416"/>
    </source>
</evidence>
<name>G9XHH3_DESHA</name>